<dbReference type="EMBL" id="FWFQ01000013">
    <property type="protein sequence ID" value="SLN41077.1"/>
    <property type="molecule type" value="Genomic_DNA"/>
</dbReference>
<evidence type="ECO:0000313" key="1">
    <source>
        <dbReference type="EMBL" id="SLN41077.1"/>
    </source>
</evidence>
<organism evidence="1 2">
    <name type="scientific">Pseudoruegeria aquimaris</name>
    <dbReference type="NCBI Taxonomy" id="393663"/>
    <lineage>
        <taxon>Bacteria</taxon>
        <taxon>Pseudomonadati</taxon>
        <taxon>Pseudomonadota</taxon>
        <taxon>Alphaproteobacteria</taxon>
        <taxon>Rhodobacterales</taxon>
        <taxon>Roseobacteraceae</taxon>
        <taxon>Pseudoruegeria</taxon>
    </lineage>
</organism>
<evidence type="ECO:0000313" key="2">
    <source>
        <dbReference type="Proteomes" id="UP000193409"/>
    </source>
</evidence>
<dbReference type="Gene3D" id="3.40.50.300">
    <property type="entry name" value="P-loop containing nucleotide triphosphate hydrolases"/>
    <property type="match status" value="1"/>
</dbReference>
<dbReference type="AlphaFoldDB" id="A0A1Y5SHW5"/>
<dbReference type="OrthoDB" id="7840294at2"/>
<dbReference type="Proteomes" id="UP000193409">
    <property type="component" value="Unassembled WGS sequence"/>
</dbReference>
<keyword evidence="2" id="KW-1185">Reference proteome</keyword>
<name>A0A1Y5SHW5_9RHOB</name>
<evidence type="ECO:0008006" key="3">
    <source>
        <dbReference type="Google" id="ProtNLM"/>
    </source>
</evidence>
<accession>A0A1Y5SHW5</accession>
<reference evidence="1 2" key="1">
    <citation type="submission" date="2017-03" db="EMBL/GenBank/DDBJ databases">
        <authorList>
            <person name="Afonso C.L."/>
            <person name="Miller P.J."/>
            <person name="Scott M.A."/>
            <person name="Spackman E."/>
            <person name="Goraichik I."/>
            <person name="Dimitrov K.M."/>
            <person name="Suarez D.L."/>
            <person name="Swayne D.E."/>
        </authorList>
    </citation>
    <scope>NUCLEOTIDE SEQUENCE [LARGE SCALE GENOMIC DNA]</scope>
    <source>
        <strain evidence="1 2">CECT 7680</strain>
    </source>
</reference>
<dbReference type="RefSeq" id="WP_085868595.1">
    <property type="nucleotide sequence ID" value="NZ_FWFQ01000013.1"/>
</dbReference>
<protein>
    <recommendedName>
        <fullName evidence="3">Sulfotransferase family protein</fullName>
    </recommendedName>
</protein>
<dbReference type="SUPFAM" id="SSF52540">
    <property type="entry name" value="P-loop containing nucleoside triphosphate hydrolases"/>
    <property type="match status" value="1"/>
</dbReference>
<gene>
    <name evidence="1" type="ORF">PSA7680_02032</name>
</gene>
<sequence>MGPGRAEFIKVCGERNCGTNWLEDFFLAQSAAELLHHRGFLMAHMAPEAFAQIERLPEAAQPFAREAMFDKLFRQHGRAFMGWKHQALRPRALQGDARAASCAFVIVVKHPAHFLASLFRNPYHDLLPARPSLEAFLGSPWLPVARDQLAPVILPSPLDLWARKMRSYLAFREAAPHAEILCYEALLADFEATMGAACEQLGIAVGALTPPEASAKAEKHSLKDYRARYLASSPWDSLPEALRAHVQAQVDPDLLAALGYPE</sequence>
<dbReference type="InterPro" id="IPR027417">
    <property type="entry name" value="P-loop_NTPase"/>
</dbReference>
<proteinExistence type="predicted"/>